<evidence type="ECO:0000313" key="4">
    <source>
        <dbReference type="Proteomes" id="UP001140562"/>
    </source>
</evidence>
<reference evidence="3" key="1">
    <citation type="submission" date="2022-10" db="EMBL/GenBank/DDBJ databases">
        <title>Tapping the CABI collections for fungal endophytes: first genome assemblies for Collariella, Neodidymelliopsis, Ascochyta clinopodiicola, Didymella pomorum, Didymosphaeria variabile, Neocosmospora piperis and Neocucurbitaria cava.</title>
        <authorList>
            <person name="Hill R."/>
        </authorList>
    </citation>
    <scope>NUCLEOTIDE SEQUENCE</scope>
    <source>
        <strain evidence="3">IMI 360193</strain>
    </source>
</reference>
<evidence type="ECO:0000256" key="1">
    <source>
        <dbReference type="SAM" id="MobiDB-lite"/>
    </source>
</evidence>
<feature type="compositionally biased region" description="Basic and acidic residues" evidence="1">
    <location>
        <begin position="244"/>
        <end position="264"/>
    </location>
</feature>
<feature type="region of interest" description="Disordered" evidence="1">
    <location>
        <begin position="244"/>
        <end position="273"/>
    </location>
</feature>
<feature type="domain" description="BTB" evidence="2">
    <location>
        <begin position="17"/>
        <end position="94"/>
    </location>
</feature>
<dbReference type="PANTHER" id="PTHR47843:SF2">
    <property type="entry name" value="BTB DOMAIN-CONTAINING PROTEIN"/>
    <property type="match status" value="1"/>
</dbReference>
<organism evidence="3 4">
    <name type="scientific">Didymella glomerata</name>
    <dbReference type="NCBI Taxonomy" id="749621"/>
    <lineage>
        <taxon>Eukaryota</taxon>
        <taxon>Fungi</taxon>
        <taxon>Dikarya</taxon>
        <taxon>Ascomycota</taxon>
        <taxon>Pezizomycotina</taxon>
        <taxon>Dothideomycetes</taxon>
        <taxon>Pleosporomycetidae</taxon>
        <taxon>Pleosporales</taxon>
        <taxon>Pleosporineae</taxon>
        <taxon>Didymellaceae</taxon>
        <taxon>Didymella</taxon>
    </lineage>
</organism>
<dbReference type="InterPro" id="IPR011333">
    <property type="entry name" value="SKP1/BTB/POZ_sf"/>
</dbReference>
<dbReference type="AlphaFoldDB" id="A0A9W8WV43"/>
<dbReference type="CDD" id="cd18186">
    <property type="entry name" value="BTB_POZ_ZBTB_KLHL-like"/>
    <property type="match status" value="1"/>
</dbReference>
<name>A0A9W8WV43_9PLEO</name>
<sequence length="273" mass="30833">MATNQATKLMRFGTALQDGVVAVEIGPERVKHYVHKALLEEHSEYFKKALNGPWKEAEDKRSKDPSRRLMQLTGDPTVEVFANWLYTGKLPDTDEEWNREEYEYSLQWYATADLNMVKACAFAHRMFAPRLYKALEHSVVNEHVGGIGRPYYAAAIYAFAHLPPTSPVLRVMIDAQCRGLDVLGDTAGNGQLVLRPQLPNAFLVGVMVKLTELNAEKETRLENYGCYKHGWEMKRCDYHDHATETERKECEKAASREVSSESRDSGAGSSSSN</sequence>
<comment type="caution">
    <text evidence="3">The sequence shown here is derived from an EMBL/GenBank/DDBJ whole genome shotgun (WGS) entry which is preliminary data.</text>
</comment>
<gene>
    <name evidence="3" type="ORF">N0V87_007321</name>
</gene>
<dbReference type="SUPFAM" id="SSF54695">
    <property type="entry name" value="POZ domain"/>
    <property type="match status" value="1"/>
</dbReference>
<dbReference type="PROSITE" id="PS50097">
    <property type="entry name" value="BTB"/>
    <property type="match status" value="1"/>
</dbReference>
<evidence type="ECO:0000313" key="3">
    <source>
        <dbReference type="EMBL" id="KAJ4333845.1"/>
    </source>
</evidence>
<dbReference type="OrthoDB" id="194443at2759"/>
<dbReference type="Proteomes" id="UP001140562">
    <property type="component" value="Unassembled WGS sequence"/>
</dbReference>
<dbReference type="Gene3D" id="3.30.710.10">
    <property type="entry name" value="Potassium Channel Kv1.1, Chain A"/>
    <property type="match status" value="1"/>
</dbReference>
<dbReference type="EMBL" id="JAPEUV010000087">
    <property type="protein sequence ID" value="KAJ4333845.1"/>
    <property type="molecule type" value="Genomic_DNA"/>
</dbReference>
<protein>
    <recommendedName>
        <fullName evidence="2">BTB domain-containing protein</fullName>
    </recommendedName>
</protein>
<dbReference type="PANTHER" id="PTHR47843">
    <property type="entry name" value="BTB DOMAIN-CONTAINING PROTEIN-RELATED"/>
    <property type="match status" value="1"/>
</dbReference>
<evidence type="ECO:0000259" key="2">
    <source>
        <dbReference type="PROSITE" id="PS50097"/>
    </source>
</evidence>
<keyword evidence="4" id="KW-1185">Reference proteome</keyword>
<proteinExistence type="predicted"/>
<dbReference type="InterPro" id="IPR000210">
    <property type="entry name" value="BTB/POZ_dom"/>
</dbReference>
<accession>A0A9W8WV43</accession>